<evidence type="ECO:0000313" key="4">
    <source>
        <dbReference type="Proteomes" id="UP001187531"/>
    </source>
</evidence>
<comment type="caution">
    <text evidence="3">The sequence shown here is derived from an EMBL/GenBank/DDBJ whole genome shotgun (WGS) entry which is preliminary data.</text>
</comment>
<dbReference type="EMBL" id="JAVRJZ010000013">
    <property type="protein sequence ID" value="KAK2714467.1"/>
    <property type="molecule type" value="Genomic_DNA"/>
</dbReference>
<keyword evidence="4" id="KW-1185">Reference proteome</keyword>
<organism evidence="3 4">
    <name type="scientific">Artemia franciscana</name>
    <name type="common">Brine shrimp</name>
    <name type="synonym">Artemia sanfranciscana</name>
    <dbReference type="NCBI Taxonomy" id="6661"/>
    <lineage>
        <taxon>Eukaryota</taxon>
        <taxon>Metazoa</taxon>
        <taxon>Ecdysozoa</taxon>
        <taxon>Arthropoda</taxon>
        <taxon>Crustacea</taxon>
        <taxon>Branchiopoda</taxon>
        <taxon>Anostraca</taxon>
        <taxon>Artemiidae</taxon>
        <taxon>Artemia</taxon>
    </lineage>
</organism>
<evidence type="ECO:0000256" key="1">
    <source>
        <dbReference type="SAM" id="Coils"/>
    </source>
</evidence>
<feature type="coiled-coil region" evidence="1">
    <location>
        <begin position="267"/>
        <end position="301"/>
    </location>
</feature>
<keyword evidence="1" id="KW-0175">Coiled coil</keyword>
<name>A0AA88I1R4_ARTSF</name>
<sequence length="470" mass="55130">MYARGLAEDETENGPTKIHNIIKEESEKNDRIKRRGVDKTEHSFRKLFQKYQKLKSEKRELSDTLRNSSAKQQKLKAEIAQLKLNRSDLREELEDLKEKLDLTGSKITFSKSPDIVILNQELSAFKALSVVFKEELVRLDEQNKILKADLTTINNKYGWAHHLLEKRNVELQYEYERRKLGEMCADYGIKALRDLSEEMEKMKEDLRKTRHNLKLMTLKWDMDIAEIWDNKNHQNIYSEESLARQESVVSTESGFFGTSSSSSEAKQQKLKVEIAQLKLNRSDLREELEDLKEKLDLKGSKIPFSKSPEIVTLNQELSAFKALSIVFKEELVRLDEQNKILKSDLKTINKKYGWAHHLLERRNFELQHEYERRKLGEMCADYGIKALRDLSEEMEKMKEDLTKTRHNLKLMTLKWDMDIAEIWDNKNHQNIHSEESLARQESVVSTESGFFGTSSSSSESKRLILFMYLN</sequence>
<feature type="coiled-coil region" evidence="1">
    <location>
        <begin position="44"/>
        <end position="106"/>
    </location>
</feature>
<dbReference type="AlphaFoldDB" id="A0AA88I1R4"/>
<proteinExistence type="predicted"/>
<accession>A0AA88I1R4</accession>
<reference evidence="3" key="1">
    <citation type="submission" date="2023-07" db="EMBL/GenBank/DDBJ databases">
        <title>Chromosome-level genome assembly of Artemia franciscana.</title>
        <authorList>
            <person name="Jo E."/>
        </authorList>
    </citation>
    <scope>NUCLEOTIDE SEQUENCE</scope>
    <source>
        <tissue evidence="3">Whole body</tissue>
    </source>
</reference>
<feature type="compositionally biased region" description="Basic and acidic residues" evidence="2">
    <location>
        <begin position="21"/>
        <end position="38"/>
    </location>
</feature>
<feature type="coiled-coil region" evidence="1">
    <location>
        <begin position="189"/>
        <end position="219"/>
    </location>
</feature>
<evidence type="ECO:0000256" key="2">
    <source>
        <dbReference type="SAM" id="MobiDB-lite"/>
    </source>
</evidence>
<feature type="region of interest" description="Disordered" evidence="2">
    <location>
        <begin position="1"/>
        <end position="38"/>
    </location>
</feature>
<protein>
    <submittedName>
        <fullName evidence="3">Uncharacterized protein</fullName>
    </submittedName>
</protein>
<gene>
    <name evidence="3" type="ORF">QYM36_008875</name>
</gene>
<dbReference type="Proteomes" id="UP001187531">
    <property type="component" value="Unassembled WGS sequence"/>
</dbReference>
<evidence type="ECO:0000313" key="3">
    <source>
        <dbReference type="EMBL" id="KAK2714467.1"/>
    </source>
</evidence>